<evidence type="ECO:0000313" key="1">
    <source>
        <dbReference type="EMBL" id="GIY56466.1"/>
    </source>
</evidence>
<accession>A0AAV4UFD3</accession>
<protein>
    <submittedName>
        <fullName evidence="1">Uncharacterized protein</fullName>
    </submittedName>
</protein>
<organism evidence="1 2">
    <name type="scientific">Caerostris darwini</name>
    <dbReference type="NCBI Taxonomy" id="1538125"/>
    <lineage>
        <taxon>Eukaryota</taxon>
        <taxon>Metazoa</taxon>
        <taxon>Ecdysozoa</taxon>
        <taxon>Arthropoda</taxon>
        <taxon>Chelicerata</taxon>
        <taxon>Arachnida</taxon>
        <taxon>Araneae</taxon>
        <taxon>Araneomorphae</taxon>
        <taxon>Entelegynae</taxon>
        <taxon>Araneoidea</taxon>
        <taxon>Araneidae</taxon>
        <taxon>Caerostris</taxon>
    </lineage>
</organism>
<evidence type="ECO:0000313" key="2">
    <source>
        <dbReference type="Proteomes" id="UP001054837"/>
    </source>
</evidence>
<name>A0AAV4UFD3_9ARAC</name>
<comment type="caution">
    <text evidence="1">The sequence shown here is derived from an EMBL/GenBank/DDBJ whole genome shotgun (WGS) entry which is preliminary data.</text>
</comment>
<dbReference type="EMBL" id="BPLQ01011198">
    <property type="protein sequence ID" value="GIY56466.1"/>
    <property type="molecule type" value="Genomic_DNA"/>
</dbReference>
<dbReference type="AlphaFoldDB" id="A0AAV4UFD3"/>
<sequence length="177" mass="19415">MSVSGDLNPCFPAGLACCQDWPASRRLSGNEQQIKAIESAIETRILPHLLIPSGGRHFQSIKTSWKIGSFNTRSCGRPPRGGAVAPPGGCTCAGERCRIHGFFRIFLFPAEADMSSFSIHQKLLGKSVRLILDLAGVLRGEQQQRPLAVAPVREECRLFLRLKIARLLAQRGRGESH</sequence>
<dbReference type="Proteomes" id="UP001054837">
    <property type="component" value="Unassembled WGS sequence"/>
</dbReference>
<keyword evidence="2" id="KW-1185">Reference proteome</keyword>
<gene>
    <name evidence="1" type="ORF">CDAR_62951</name>
</gene>
<reference evidence="1 2" key="1">
    <citation type="submission" date="2021-06" db="EMBL/GenBank/DDBJ databases">
        <title>Caerostris darwini draft genome.</title>
        <authorList>
            <person name="Kono N."/>
            <person name="Arakawa K."/>
        </authorList>
    </citation>
    <scope>NUCLEOTIDE SEQUENCE [LARGE SCALE GENOMIC DNA]</scope>
</reference>
<proteinExistence type="predicted"/>